<organism evidence="2 3">
    <name type="scientific">Mesorhizobium temperatum</name>
    <dbReference type="NCBI Taxonomy" id="241416"/>
    <lineage>
        <taxon>Bacteria</taxon>
        <taxon>Pseudomonadati</taxon>
        <taxon>Pseudomonadota</taxon>
        <taxon>Alphaproteobacteria</taxon>
        <taxon>Hyphomicrobiales</taxon>
        <taxon>Phyllobacteriaceae</taxon>
        <taxon>Mesorhizobium</taxon>
    </lineage>
</organism>
<dbReference type="PANTHER" id="PTHR43279">
    <property type="entry name" value="CATECHOL-2,3-DIOXYGENASE"/>
    <property type="match status" value="1"/>
</dbReference>
<keyword evidence="2" id="KW-0560">Oxidoreductase</keyword>
<proteinExistence type="predicted"/>
<comment type="caution">
    <text evidence="2">The sequence shown here is derived from an EMBL/GenBank/DDBJ whole genome shotgun (WGS) entry which is preliminary data.</text>
</comment>
<dbReference type="InterPro" id="IPR029068">
    <property type="entry name" value="Glyas_Bleomycin-R_OHBP_Dase"/>
</dbReference>
<dbReference type="PANTHER" id="PTHR43279:SF1">
    <property type="entry name" value="CATECHOL-2,3-DIOXYGENASE"/>
    <property type="match status" value="1"/>
</dbReference>
<reference evidence="2 3" key="1">
    <citation type="submission" date="2017-08" db="EMBL/GenBank/DDBJ databases">
        <title>Mesorhizobium wenxinae sp. nov., a novel rhizobial species isolated from root nodules of chickpea (Cicer arietinum L.).</title>
        <authorList>
            <person name="Zhang J."/>
        </authorList>
    </citation>
    <scope>NUCLEOTIDE SEQUENCE [LARGE SCALE GENOMIC DNA]</scope>
    <source>
        <strain evidence="2 3">SDW018</strain>
    </source>
</reference>
<dbReference type="AlphaFoldDB" id="A0A271LD07"/>
<evidence type="ECO:0000259" key="1">
    <source>
        <dbReference type="PROSITE" id="PS51819"/>
    </source>
</evidence>
<dbReference type="OrthoDB" id="9792626at2"/>
<keyword evidence="2" id="KW-0223">Dioxygenase</keyword>
<dbReference type="PROSITE" id="PS51819">
    <property type="entry name" value="VOC"/>
    <property type="match status" value="2"/>
</dbReference>
<dbReference type="Pfam" id="PF00903">
    <property type="entry name" value="Glyoxalase"/>
    <property type="match status" value="2"/>
</dbReference>
<dbReference type="Gene3D" id="3.10.180.10">
    <property type="entry name" value="2,3-Dihydroxybiphenyl 1,2-Dioxygenase, domain 1"/>
    <property type="match status" value="2"/>
</dbReference>
<feature type="domain" description="VOC" evidence="1">
    <location>
        <begin position="12"/>
        <end position="126"/>
    </location>
</feature>
<feature type="domain" description="VOC" evidence="1">
    <location>
        <begin position="182"/>
        <end position="300"/>
    </location>
</feature>
<accession>A0A271LD07</accession>
<dbReference type="SUPFAM" id="SSF54593">
    <property type="entry name" value="Glyoxalase/Bleomycin resistance protein/Dihydroxybiphenyl dioxygenase"/>
    <property type="match status" value="2"/>
</dbReference>
<dbReference type="Proteomes" id="UP000216442">
    <property type="component" value="Unassembled WGS sequence"/>
</dbReference>
<dbReference type="InterPro" id="IPR037523">
    <property type="entry name" value="VOC_core"/>
</dbReference>
<evidence type="ECO:0000313" key="2">
    <source>
        <dbReference type="EMBL" id="PAQ05116.1"/>
    </source>
</evidence>
<evidence type="ECO:0000313" key="3">
    <source>
        <dbReference type="Proteomes" id="UP000216442"/>
    </source>
</evidence>
<dbReference type="EMBL" id="NPKJ01000075">
    <property type="protein sequence ID" value="PAQ05116.1"/>
    <property type="molecule type" value="Genomic_DNA"/>
</dbReference>
<name>A0A271LD07_9HYPH</name>
<dbReference type="GO" id="GO:0051213">
    <property type="term" value="F:dioxygenase activity"/>
    <property type="evidence" value="ECO:0007669"/>
    <property type="project" value="UniProtKB-KW"/>
</dbReference>
<keyword evidence="3" id="KW-1185">Reference proteome</keyword>
<dbReference type="RefSeq" id="WP_095496523.1">
    <property type="nucleotide sequence ID" value="NZ_NPKJ01000075.1"/>
</dbReference>
<gene>
    <name evidence="2" type="ORF">CIT26_33295</name>
</gene>
<dbReference type="InterPro" id="IPR004360">
    <property type="entry name" value="Glyas_Fos-R_dOase_dom"/>
</dbReference>
<sequence>MKSEDLLANTTRLGPVHLRVIDIPAALPLWRDVVGLAVLANDGGIADLGVNGKSLIVLHAGATTALPPKSRDLFHVAVHVTTRKELARVAARLRASGVRHGAQDHLVSESLYVSDLSGNGIEICFDTPDRFASSAVTADGSVSLLARDGTAHSGLEPLDLDRLLLELDTADDFKVPLAADAFIGHIHMRARSPETLMAFYLGVLGFKPHIQSRSFGLFDCGTDERRHMVAFNIWAGAELKEPPPGSAGLEHFTVMLSSREDMTAVAQRLRHANVPARQTERTLDVSDPEGNRLRMVAAGD</sequence>
<protein>
    <submittedName>
        <fullName evidence="2">Catechol 1,2-dioxygenase</fullName>
    </submittedName>
</protein>